<comment type="caution">
    <text evidence="2">The sequence shown here is derived from an EMBL/GenBank/DDBJ whole genome shotgun (WGS) entry which is preliminary data.</text>
</comment>
<dbReference type="EMBL" id="BSYO01000011">
    <property type="protein sequence ID" value="GMH11352.1"/>
    <property type="molecule type" value="Genomic_DNA"/>
</dbReference>
<evidence type="ECO:0000313" key="3">
    <source>
        <dbReference type="Proteomes" id="UP001279734"/>
    </source>
</evidence>
<evidence type="ECO:0000256" key="1">
    <source>
        <dbReference type="ARBA" id="ARBA00009737"/>
    </source>
</evidence>
<dbReference type="Proteomes" id="UP001279734">
    <property type="component" value="Unassembled WGS sequence"/>
</dbReference>
<sequence length="83" mass="9083">MDESISRLERRVPPVLRQVYSHAFSAAQKSPKVARTMASEVQHAGVVDTASGIAKTVYAKYEPTAKELLATYEPVAEQYVTSA</sequence>
<dbReference type="AlphaFoldDB" id="A0AAD3XNF8"/>
<reference evidence="2" key="1">
    <citation type="submission" date="2023-05" db="EMBL/GenBank/DDBJ databases">
        <title>Nepenthes gracilis genome sequencing.</title>
        <authorList>
            <person name="Fukushima K."/>
        </authorList>
    </citation>
    <scope>NUCLEOTIDE SEQUENCE</scope>
    <source>
        <strain evidence="2">SING2019-196</strain>
    </source>
</reference>
<dbReference type="InterPro" id="IPR008802">
    <property type="entry name" value="REF"/>
</dbReference>
<evidence type="ECO:0000313" key="2">
    <source>
        <dbReference type="EMBL" id="GMH11352.1"/>
    </source>
</evidence>
<comment type="similarity">
    <text evidence="1">Belongs to the REF/SRPP family.</text>
</comment>
<accession>A0AAD3XNF8</accession>
<keyword evidence="3" id="KW-1185">Reference proteome</keyword>
<gene>
    <name evidence="2" type="ORF">Nepgr_013193</name>
</gene>
<proteinExistence type="inferred from homology"/>
<protein>
    <submittedName>
        <fullName evidence="2">Uncharacterized protein</fullName>
    </submittedName>
</protein>
<dbReference type="PANTHER" id="PTHR33732:SF9">
    <property type="entry name" value="REF_SRPP-LIKE PROTEIN OS05G0151300_LOC_OS05G05940"/>
    <property type="match status" value="1"/>
</dbReference>
<name>A0AAD3XNF8_NEPGR</name>
<organism evidence="2 3">
    <name type="scientific">Nepenthes gracilis</name>
    <name type="common">Slender pitcher plant</name>
    <dbReference type="NCBI Taxonomy" id="150966"/>
    <lineage>
        <taxon>Eukaryota</taxon>
        <taxon>Viridiplantae</taxon>
        <taxon>Streptophyta</taxon>
        <taxon>Embryophyta</taxon>
        <taxon>Tracheophyta</taxon>
        <taxon>Spermatophyta</taxon>
        <taxon>Magnoliopsida</taxon>
        <taxon>eudicotyledons</taxon>
        <taxon>Gunneridae</taxon>
        <taxon>Pentapetalae</taxon>
        <taxon>Caryophyllales</taxon>
        <taxon>Nepenthaceae</taxon>
        <taxon>Nepenthes</taxon>
    </lineage>
</organism>
<dbReference type="Pfam" id="PF05755">
    <property type="entry name" value="REF"/>
    <property type="match status" value="1"/>
</dbReference>
<dbReference type="PANTHER" id="PTHR33732">
    <property type="entry name" value="REF/SRPP-LIKE PROTEIN OS05G0151300/LOC_OS05G05940"/>
    <property type="match status" value="1"/>
</dbReference>